<protein>
    <submittedName>
        <fullName evidence="6">Pyruvate formate-lyase</fullName>
    </submittedName>
</protein>
<dbReference type="PANTHER" id="PTHR43641:SF2">
    <property type="entry name" value="DEHYDRATASE YBIW-RELATED"/>
    <property type="match status" value="1"/>
</dbReference>
<dbReference type="PROSITE" id="PS51554">
    <property type="entry name" value="PFL"/>
    <property type="match status" value="1"/>
</dbReference>
<dbReference type="GO" id="GO:0005829">
    <property type="term" value="C:cytosol"/>
    <property type="evidence" value="ECO:0007669"/>
    <property type="project" value="TreeGrafter"/>
</dbReference>
<dbReference type="Proteomes" id="UP000284841">
    <property type="component" value="Unassembled WGS sequence"/>
</dbReference>
<reference evidence="6 7" key="1">
    <citation type="submission" date="2018-08" db="EMBL/GenBank/DDBJ databases">
        <title>A genome reference for cultivated species of the human gut microbiota.</title>
        <authorList>
            <person name="Zou Y."/>
            <person name="Xue W."/>
            <person name="Luo G."/>
        </authorList>
    </citation>
    <scope>NUCLEOTIDE SEQUENCE [LARGE SCALE GENOMIC DNA]</scope>
    <source>
        <strain evidence="6 7">AM07-24</strain>
    </source>
</reference>
<dbReference type="OrthoDB" id="9803969at2"/>
<feature type="domain" description="Glycine radical" evidence="4">
    <location>
        <begin position="668"/>
        <end position="789"/>
    </location>
</feature>
<sequence length="791" mass="89011">MLNERLQRMRNKLWDSRPCITAERLVLATEAYKKFAGDAIPVFRAEVVNYIMEHMTTLIMEDELIVGTPTNKYRGANLHPEFQSSSWYISDIDDFPVRTKDPYDVAPEDREQILETLKYWEGKSMEDYSKTILPPHIEECIQDDIITVGLRNGVSGETTCDHEKILTVGLKGYMDECRENIAKTVSACQEDQEKINYWRACIIQCQGLITYAHRMAEEAERQAAECSDEKRKKELLTIAENCRVVPENPPKTFQQALQMIWFVHVYFHIEVCTTANGFGRFDQYMWPYYKKDVIDEQNITKDEALEMLECFYLKACEVFEVRDKWYATSFAGYPMWEILIVGGQTPDGRDATNELSYLCLEAANQLKTTQPVMAVRLWDGSPEELIRKGCEMIQDGQANPGFFNDKAAMKMALGKGCTMEEARDWTIVGCVQPGPGGGTTDGSPDAGYVNMGKMIEFVLHNGVDPSTGKLMGLQTGDPREFKNIDEFKDALKKQILHHYELVATGYKVMQSVHMTKYPVIFASMVTKGCVESGKSVQHGGAKYSTAGMYITGAANMADSIVAIEKCVFEDKDITMDQLIKALDNNFEGEERMRQLLLNKPEKFGNDKEHVDGIYREMMHFIADHVQTWPDARGGRFSFNVHSQTVNVSHGAVCGALPDGRLAGEAFCDNASPMMGRDVSGPTATVKSVASMGQEAFHDGALFNLRFDPKGVEGEKGLASIEGVIKTYFDHGGEHIQINVVDTETLKDAQVHPEKYKGLMVRVAGYMAYFTELDKSAQDTIIYRTAHFENAG</sequence>
<dbReference type="Pfam" id="PF02901">
    <property type="entry name" value="PFL-like"/>
    <property type="match status" value="1"/>
</dbReference>
<dbReference type="EMBL" id="QRMS01000001">
    <property type="protein sequence ID" value="RHJ89762.1"/>
    <property type="molecule type" value="Genomic_DNA"/>
</dbReference>
<dbReference type="GO" id="GO:0016829">
    <property type="term" value="F:lyase activity"/>
    <property type="evidence" value="ECO:0007669"/>
    <property type="project" value="UniProtKB-KW"/>
</dbReference>
<accession>A0A415E7I7</accession>
<evidence type="ECO:0000256" key="2">
    <source>
        <dbReference type="ARBA" id="ARBA00023239"/>
    </source>
</evidence>
<comment type="caution">
    <text evidence="6">The sequence shown here is derived from an EMBL/GenBank/DDBJ whole genome shotgun (WGS) entry which is preliminary data.</text>
</comment>
<evidence type="ECO:0000259" key="4">
    <source>
        <dbReference type="PROSITE" id="PS51149"/>
    </source>
</evidence>
<dbReference type="InterPro" id="IPR004184">
    <property type="entry name" value="PFL_dom"/>
</dbReference>
<dbReference type="SUPFAM" id="SSF51998">
    <property type="entry name" value="PFL-like glycyl radical enzymes"/>
    <property type="match status" value="1"/>
</dbReference>
<keyword evidence="2 6" id="KW-0456">Lyase</keyword>
<gene>
    <name evidence="6" type="ORF">DW099_04140</name>
</gene>
<dbReference type="RefSeq" id="WP_118333802.1">
    <property type="nucleotide sequence ID" value="NZ_AP025567.1"/>
</dbReference>
<dbReference type="PROSITE" id="PS51149">
    <property type="entry name" value="GLY_RADICAL_2"/>
    <property type="match status" value="1"/>
</dbReference>
<organism evidence="6 7">
    <name type="scientific">Emergencia timonensis</name>
    <dbReference type="NCBI Taxonomy" id="1776384"/>
    <lineage>
        <taxon>Bacteria</taxon>
        <taxon>Bacillati</taxon>
        <taxon>Bacillota</taxon>
        <taxon>Clostridia</taxon>
        <taxon>Peptostreptococcales</taxon>
        <taxon>Anaerovoracaceae</taxon>
        <taxon>Emergencia</taxon>
    </lineage>
</organism>
<keyword evidence="1 3" id="KW-0556">Organic radical</keyword>
<keyword evidence="6" id="KW-0670">Pyruvate</keyword>
<dbReference type="Gene3D" id="3.20.70.20">
    <property type="match status" value="1"/>
</dbReference>
<dbReference type="PANTHER" id="PTHR43641">
    <property type="entry name" value="FORMATE ACETYLTRANSFERASE 3-RELATED"/>
    <property type="match status" value="1"/>
</dbReference>
<proteinExistence type="predicted"/>
<dbReference type="STRING" id="1776384.GCA_900086585_03118"/>
<dbReference type="AlphaFoldDB" id="A0A415E7I7"/>
<evidence type="ECO:0000259" key="5">
    <source>
        <dbReference type="PROSITE" id="PS51554"/>
    </source>
</evidence>
<dbReference type="InterPro" id="IPR001150">
    <property type="entry name" value="Gly_radical"/>
</dbReference>
<name>A0A415E7I7_9FIRM</name>
<evidence type="ECO:0000256" key="1">
    <source>
        <dbReference type="ARBA" id="ARBA00022818"/>
    </source>
</evidence>
<evidence type="ECO:0000256" key="3">
    <source>
        <dbReference type="PROSITE-ProRule" id="PRU00493"/>
    </source>
</evidence>
<feature type="modified residue" description="Glycine radical" evidence="3">
    <location>
        <position position="764"/>
    </location>
</feature>
<dbReference type="InterPro" id="IPR051215">
    <property type="entry name" value="GRE"/>
</dbReference>
<evidence type="ECO:0000313" key="6">
    <source>
        <dbReference type="EMBL" id="RHJ89762.1"/>
    </source>
</evidence>
<feature type="domain" description="PFL" evidence="5">
    <location>
        <begin position="4"/>
        <end position="661"/>
    </location>
</feature>
<dbReference type="Pfam" id="PF01228">
    <property type="entry name" value="Gly_radical"/>
    <property type="match status" value="1"/>
</dbReference>
<evidence type="ECO:0000313" key="7">
    <source>
        <dbReference type="Proteomes" id="UP000284841"/>
    </source>
</evidence>
<keyword evidence="7" id="KW-1185">Reference proteome</keyword>